<sequence length="50" mass="5260">MKVLDIESRDGWESRAMEAGGQNVLHSMQTVFSGFGRPIPPGGGGKGDQA</sequence>
<reference evidence="1 2" key="1">
    <citation type="journal article" date="2012" name="J. Bacteriol.">
        <title>Complete Genome Sequence of Leptospirillum ferrooxidans Strain C2-3, Isolated from a Fresh Volcanic Ash Deposit on the Island of Miyake, Japan.</title>
        <authorList>
            <person name="Fujimura R."/>
            <person name="Sato Y."/>
            <person name="Nishizawa T."/>
            <person name="Oshima K."/>
            <person name="Kim S.-W."/>
            <person name="Hattori M."/>
            <person name="Kamijo T."/>
            <person name="Ohta H."/>
        </authorList>
    </citation>
    <scope>NUCLEOTIDE SEQUENCE [LARGE SCALE GENOMIC DNA]</scope>
    <source>
        <strain evidence="1 2">C2-3</strain>
    </source>
</reference>
<keyword evidence="2" id="KW-1185">Reference proteome</keyword>
<dbReference type="KEGG" id="lfc:LFE_0144"/>
<proteinExistence type="predicted"/>
<protein>
    <submittedName>
        <fullName evidence="1">Uncharacterized protein</fullName>
    </submittedName>
</protein>
<dbReference type="EMBL" id="AP012342">
    <property type="protein sequence ID" value="BAM05872.1"/>
    <property type="molecule type" value="Genomic_DNA"/>
</dbReference>
<dbReference type="RefSeq" id="WP_014448367.1">
    <property type="nucleotide sequence ID" value="NC_017094.1"/>
</dbReference>
<reference evidence="2" key="2">
    <citation type="submission" date="2012-03" db="EMBL/GenBank/DDBJ databases">
        <title>The complete genome sequence of the pioneer microbe on fresh volcanic deposit, Leptospirillum ferrooxidans strain C2-3.</title>
        <authorList>
            <person name="Fujimura R."/>
            <person name="Sato Y."/>
            <person name="Nishizawa T."/>
            <person name="Nanba K."/>
            <person name="Oshima K."/>
            <person name="Hattori M."/>
            <person name="Kamijo T."/>
            <person name="Ohta H."/>
        </authorList>
    </citation>
    <scope>NUCLEOTIDE SEQUENCE [LARGE SCALE GENOMIC DNA]</scope>
    <source>
        <strain evidence="2">C2-3</strain>
    </source>
</reference>
<evidence type="ECO:0000313" key="2">
    <source>
        <dbReference type="Proteomes" id="UP000007382"/>
    </source>
</evidence>
<dbReference type="Proteomes" id="UP000007382">
    <property type="component" value="Chromosome"/>
</dbReference>
<dbReference type="HOGENOM" id="CLU_3119341_0_0_0"/>
<accession>I0IKS3</accession>
<organism evidence="1 2">
    <name type="scientific">Leptospirillum ferrooxidans (strain C2-3)</name>
    <dbReference type="NCBI Taxonomy" id="1162668"/>
    <lineage>
        <taxon>Bacteria</taxon>
        <taxon>Pseudomonadati</taxon>
        <taxon>Nitrospirota</taxon>
        <taxon>Nitrospiria</taxon>
        <taxon>Nitrospirales</taxon>
        <taxon>Nitrospiraceae</taxon>
        <taxon>Leptospirillum</taxon>
    </lineage>
</organism>
<evidence type="ECO:0000313" key="1">
    <source>
        <dbReference type="EMBL" id="BAM05872.1"/>
    </source>
</evidence>
<name>I0IKS3_LEPFC</name>
<gene>
    <name evidence="1" type="ordered locus">LFE_0144</name>
</gene>
<dbReference type="AlphaFoldDB" id="I0IKS3"/>
<dbReference type="PATRIC" id="fig|1162668.3.peg.168"/>